<evidence type="ECO:0000256" key="1">
    <source>
        <dbReference type="ARBA" id="ARBA00005298"/>
    </source>
</evidence>
<dbReference type="SUPFAM" id="SSF81296">
    <property type="entry name" value="E set domains"/>
    <property type="match status" value="2"/>
</dbReference>
<feature type="domain" description="Arrestin C-terminal-like" evidence="4">
    <location>
        <begin position="183"/>
        <end position="315"/>
    </location>
</feature>
<dbReference type="EMBL" id="GBXI01003195">
    <property type="protein sequence ID" value="JAD11097.1"/>
    <property type="molecule type" value="Transcribed_RNA"/>
</dbReference>
<dbReference type="Pfam" id="PF00339">
    <property type="entry name" value="Arrestin_N"/>
    <property type="match status" value="1"/>
</dbReference>
<dbReference type="PANTHER" id="PTHR11188">
    <property type="entry name" value="ARRESTIN DOMAIN CONTAINING PROTEIN"/>
    <property type="match status" value="1"/>
</dbReference>
<keyword evidence="2" id="KW-0716">Sensory transduction</keyword>
<dbReference type="GO" id="GO:0005737">
    <property type="term" value="C:cytoplasm"/>
    <property type="evidence" value="ECO:0007669"/>
    <property type="project" value="TreeGrafter"/>
</dbReference>
<dbReference type="Pfam" id="PF02752">
    <property type="entry name" value="Arrestin_C"/>
    <property type="match status" value="1"/>
</dbReference>
<name>A0A0A1XJH3_ZEUCU</name>
<protein>
    <submittedName>
        <fullName evidence="5">Arrestin domain-containing protein 2</fullName>
    </submittedName>
</protein>
<comment type="similarity">
    <text evidence="1">Belongs to the arrestin family.</text>
</comment>
<dbReference type="InterPro" id="IPR050357">
    <property type="entry name" value="Arrestin_domain-protein"/>
</dbReference>
<gene>
    <name evidence="5" type="primary">ARRDC2_0</name>
    <name evidence="5" type="ORF">g.3436</name>
</gene>
<dbReference type="InterPro" id="IPR014752">
    <property type="entry name" value="Arrestin-like_C"/>
</dbReference>
<organism evidence="5">
    <name type="scientific">Zeugodacus cucurbitae</name>
    <name type="common">Melon fruit fly</name>
    <name type="synonym">Bactrocera cucurbitae</name>
    <dbReference type="NCBI Taxonomy" id="28588"/>
    <lineage>
        <taxon>Eukaryota</taxon>
        <taxon>Metazoa</taxon>
        <taxon>Ecdysozoa</taxon>
        <taxon>Arthropoda</taxon>
        <taxon>Hexapoda</taxon>
        <taxon>Insecta</taxon>
        <taxon>Pterygota</taxon>
        <taxon>Neoptera</taxon>
        <taxon>Endopterygota</taxon>
        <taxon>Diptera</taxon>
        <taxon>Brachycera</taxon>
        <taxon>Muscomorpha</taxon>
        <taxon>Tephritoidea</taxon>
        <taxon>Tephritidae</taxon>
        <taxon>Zeugodacus</taxon>
        <taxon>Zeugodacus</taxon>
    </lineage>
</organism>
<reference evidence="5" key="2">
    <citation type="journal article" date="2015" name="Gigascience">
        <title>Reconstructing a comprehensive transcriptome assembly of a white-pupal translocated strain of the pest fruit fly Bactrocera cucurbitae.</title>
        <authorList>
            <person name="Sim S.B."/>
            <person name="Calla B."/>
            <person name="Hall B."/>
            <person name="DeRego T."/>
            <person name="Geib S.M."/>
        </authorList>
    </citation>
    <scope>NUCLEOTIDE SEQUENCE</scope>
</reference>
<evidence type="ECO:0000313" key="5">
    <source>
        <dbReference type="EMBL" id="JAD11097.1"/>
    </source>
</evidence>
<evidence type="ECO:0000256" key="3">
    <source>
        <dbReference type="SAM" id="MobiDB-lite"/>
    </source>
</evidence>
<evidence type="ECO:0000256" key="2">
    <source>
        <dbReference type="ARBA" id="ARBA00022606"/>
    </source>
</evidence>
<proteinExistence type="inferred from homology"/>
<evidence type="ECO:0000259" key="4">
    <source>
        <dbReference type="SMART" id="SM01017"/>
    </source>
</evidence>
<dbReference type="OrthoDB" id="2333384at2759"/>
<sequence length="460" mass="51602">MSDTKKLNNCVIVFDENDFGTYFTGQTVSGKVIITLEKTKKLKGIKLQICGFAACQWRERYGQKIAVAKVSSRDKHMYYGREDYIASTTYLVGYEHGNNIVMDAGTYTYTFSCPIPANCPSSFEGTYGHIRYLVKVTFIRNGAADRIQNVGLTVLKLLDLNQESKLLQNPATNDAMENVCFFLSKPIHMKVDLQQTGYVPGQFVLISVDVDNKSSAYCKKLLIMLNLRATYNSDMPALHSASEKICIVKKVCGHVPQQTRKTFAETIRIPATAPTCEHISKNVRVSYELCVVAVMNTIMRNPKTTIPITIGNVPLTTSNMVEEEWLEERELDNVQPTTSRAVTRENSLENEIDAVGGLGEDDISEEEIELPPPSYEQAMFMSTNIADTDANTVSVDAPFAPRYPVFNIDENSLAFSSMGLSPPPNLPQKRPRRRRRHRPAEKQQTDFVKEQPPTESPIEI</sequence>
<reference evidence="5" key="1">
    <citation type="submission" date="2014-11" db="EMBL/GenBank/DDBJ databases">
        <authorList>
            <person name="Geib S."/>
        </authorList>
    </citation>
    <scope>NUCLEOTIDE SEQUENCE</scope>
</reference>
<accession>A0A0A1XJH3</accession>
<dbReference type="InterPro" id="IPR011021">
    <property type="entry name" value="Arrestin-like_N"/>
</dbReference>
<dbReference type="PANTHER" id="PTHR11188:SF167">
    <property type="entry name" value="ARRESTIN C-TERMINAL-LIKE DOMAIN-CONTAINING PROTEIN-RELATED"/>
    <property type="match status" value="1"/>
</dbReference>
<dbReference type="InterPro" id="IPR011022">
    <property type="entry name" value="Arrestin_C-like"/>
</dbReference>
<feature type="compositionally biased region" description="Basic and acidic residues" evidence="3">
    <location>
        <begin position="440"/>
        <end position="449"/>
    </location>
</feature>
<dbReference type="GO" id="GO:0015031">
    <property type="term" value="P:protein transport"/>
    <property type="evidence" value="ECO:0007669"/>
    <property type="project" value="TreeGrafter"/>
</dbReference>
<dbReference type="Gene3D" id="2.60.40.640">
    <property type="match status" value="2"/>
</dbReference>
<feature type="region of interest" description="Disordered" evidence="3">
    <location>
        <begin position="415"/>
        <end position="460"/>
    </location>
</feature>
<feature type="compositionally biased region" description="Basic residues" evidence="3">
    <location>
        <begin position="429"/>
        <end position="439"/>
    </location>
</feature>
<dbReference type="InterPro" id="IPR014756">
    <property type="entry name" value="Ig_E-set"/>
</dbReference>
<dbReference type="SMART" id="SM01017">
    <property type="entry name" value="Arrestin_C"/>
    <property type="match status" value="1"/>
</dbReference>
<dbReference type="AlphaFoldDB" id="A0A0A1XJH3"/>